<evidence type="ECO:0000313" key="2">
    <source>
        <dbReference type="EMBL" id="KAF5823061.1"/>
    </source>
</evidence>
<evidence type="ECO:0000256" key="1">
    <source>
        <dbReference type="SAM" id="MobiDB-lite"/>
    </source>
</evidence>
<dbReference type="EMBL" id="MNCJ02000316">
    <property type="protein sequence ID" value="KAF5823061.1"/>
    <property type="molecule type" value="Genomic_DNA"/>
</dbReference>
<proteinExistence type="predicted"/>
<keyword evidence="3" id="KW-1185">Reference proteome</keyword>
<reference evidence="2" key="1">
    <citation type="journal article" date="2017" name="Nature">
        <title>The sunflower genome provides insights into oil metabolism, flowering and Asterid evolution.</title>
        <authorList>
            <person name="Badouin H."/>
            <person name="Gouzy J."/>
            <person name="Grassa C.J."/>
            <person name="Murat F."/>
            <person name="Staton S.E."/>
            <person name="Cottret L."/>
            <person name="Lelandais-Briere C."/>
            <person name="Owens G.L."/>
            <person name="Carrere S."/>
            <person name="Mayjonade B."/>
            <person name="Legrand L."/>
            <person name="Gill N."/>
            <person name="Kane N.C."/>
            <person name="Bowers J.E."/>
            <person name="Hubner S."/>
            <person name="Bellec A."/>
            <person name="Berard A."/>
            <person name="Berges H."/>
            <person name="Blanchet N."/>
            <person name="Boniface M.C."/>
            <person name="Brunel D."/>
            <person name="Catrice O."/>
            <person name="Chaidir N."/>
            <person name="Claudel C."/>
            <person name="Donnadieu C."/>
            <person name="Faraut T."/>
            <person name="Fievet G."/>
            <person name="Helmstetter N."/>
            <person name="King M."/>
            <person name="Knapp S.J."/>
            <person name="Lai Z."/>
            <person name="Le Paslier M.C."/>
            <person name="Lippi Y."/>
            <person name="Lorenzon L."/>
            <person name="Mandel J.R."/>
            <person name="Marage G."/>
            <person name="Marchand G."/>
            <person name="Marquand E."/>
            <person name="Bret-Mestries E."/>
            <person name="Morien E."/>
            <person name="Nambeesan S."/>
            <person name="Nguyen T."/>
            <person name="Pegot-Espagnet P."/>
            <person name="Pouilly N."/>
            <person name="Raftis F."/>
            <person name="Sallet E."/>
            <person name="Schiex T."/>
            <person name="Thomas J."/>
            <person name="Vandecasteele C."/>
            <person name="Vares D."/>
            <person name="Vear F."/>
            <person name="Vautrin S."/>
            <person name="Crespi M."/>
            <person name="Mangin B."/>
            <person name="Burke J.M."/>
            <person name="Salse J."/>
            <person name="Munos S."/>
            <person name="Vincourt P."/>
            <person name="Rieseberg L.H."/>
            <person name="Langlade N.B."/>
        </authorList>
    </citation>
    <scope>NUCLEOTIDE SEQUENCE</scope>
    <source>
        <tissue evidence="2">Leaves</tissue>
    </source>
</reference>
<evidence type="ECO:0000313" key="3">
    <source>
        <dbReference type="Proteomes" id="UP000215914"/>
    </source>
</evidence>
<protein>
    <submittedName>
        <fullName evidence="2">Uncharacterized protein</fullName>
    </submittedName>
</protein>
<organism evidence="2 3">
    <name type="scientific">Helianthus annuus</name>
    <name type="common">Common sunflower</name>
    <dbReference type="NCBI Taxonomy" id="4232"/>
    <lineage>
        <taxon>Eukaryota</taxon>
        <taxon>Viridiplantae</taxon>
        <taxon>Streptophyta</taxon>
        <taxon>Embryophyta</taxon>
        <taxon>Tracheophyta</taxon>
        <taxon>Spermatophyta</taxon>
        <taxon>Magnoliopsida</taxon>
        <taxon>eudicotyledons</taxon>
        <taxon>Gunneridae</taxon>
        <taxon>Pentapetalae</taxon>
        <taxon>asterids</taxon>
        <taxon>campanulids</taxon>
        <taxon>Asterales</taxon>
        <taxon>Asteraceae</taxon>
        <taxon>Asteroideae</taxon>
        <taxon>Heliantheae alliance</taxon>
        <taxon>Heliantheae</taxon>
        <taxon>Helianthus</taxon>
    </lineage>
</organism>
<accession>A0A9K3JWM5</accession>
<name>A0A9K3JWM5_HELAN</name>
<feature type="compositionally biased region" description="Basic and acidic residues" evidence="1">
    <location>
        <begin position="17"/>
        <end position="32"/>
    </location>
</feature>
<dbReference type="Proteomes" id="UP000215914">
    <property type="component" value="Unassembled WGS sequence"/>
</dbReference>
<feature type="region of interest" description="Disordered" evidence="1">
    <location>
        <begin position="17"/>
        <end position="59"/>
    </location>
</feature>
<gene>
    <name evidence="2" type="ORF">HanXRQr2_Chr01g0034151</name>
</gene>
<sequence>MKTVQALVRVVVFSDAERKRSTSRRERRNWKETKRRNWKETKHPKSLELQGQVVRKSLQ</sequence>
<dbReference type="Gramene" id="mRNA:HanXRQr2_Chr01g0034151">
    <property type="protein sequence ID" value="CDS:HanXRQr2_Chr01g0034151.1"/>
    <property type="gene ID" value="HanXRQr2_Chr01g0034151"/>
</dbReference>
<reference evidence="2" key="2">
    <citation type="submission" date="2020-06" db="EMBL/GenBank/DDBJ databases">
        <title>Helianthus annuus Genome sequencing and assembly Release 2.</title>
        <authorList>
            <person name="Gouzy J."/>
            <person name="Langlade N."/>
            <person name="Munos S."/>
        </authorList>
    </citation>
    <scope>NUCLEOTIDE SEQUENCE</scope>
    <source>
        <tissue evidence="2">Leaves</tissue>
    </source>
</reference>
<comment type="caution">
    <text evidence="2">The sequence shown here is derived from an EMBL/GenBank/DDBJ whole genome shotgun (WGS) entry which is preliminary data.</text>
</comment>
<dbReference type="AlphaFoldDB" id="A0A9K3JWM5"/>